<protein>
    <submittedName>
        <fullName evidence="1">Sigma-70 family RNA polymerase sigma factor</fullName>
    </submittedName>
</protein>
<dbReference type="SUPFAM" id="SSF88659">
    <property type="entry name" value="Sigma3 and sigma4 domains of RNA polymerase sigma factors"/>
    <property type="match status" value="1"/>
</dbReference>
<dbReference type="EMBL" id="QSBM01000016">
    <property type="protein sequence ID" value="RGX26345.1"/>
    <property type="molecule type" value="Genomic_DNA"/>
</dbReference>
<proteinExistence type="predicted"/>
<dbReference type="Gene3D" id="1.10.10.10">
    <property type="entry name" value="Winged helix-like DNA-binding domain superfamily/Winged helix DNA-binding domain"/>
    <property type="match status" value="1"/>
</dbReference>
<organism evidence="1 2">
    <name type="scientific">Enterocloster asparagiformis</name>
    <dbReference type="NCBI Taxonomy" id="333367"/>
    <lineage>
        <taxon>Bacteria</taxon>
        <taxon>Bacillati</taxon>
        <taxon>Bacillota</taxon>
        <taxon>Clostridia</taxon>
        <taxon>Lachnospirales</taxon>
        <taxon>Lachnospiraceae</taxon>
        <taxon>Enterocloster</taxon>
    </lineage>
</organism>
<evidence type="ECO:0000313" key="1">
    <source>
        <dbReference type="EMBL" id="RGX26345.1"/>
    </source>
</evidence>
<dbReference type="AlphaFoldDB" id="A0A413FBD6"/>
<comment type="caution">
    <text evidence="1">The sequence shown here is derived from an EMBL/GenBank/DDBJ whole genome shotgun (WGS) entry which is preliminary data.</text>
</comment>
<dbReference type="OrthoDB" id="3078706at2"/>
<dbReference type="RefSeq" id="WP_007716416.1">
    <property type="nucleotide sequence ID" value="NZ_JAWYJI010000271.1"/>
</dbReference>
<reference evidence="1 2" key="1">
    <citation type="submission" date="2018-08" db="EMBL/GenBank/DDBJ databases">
        <title>A genome reference for cultivated species of the human gut microbiota.</title>
        <authorList>
            <person name="Zou Y."/>
            <person name="Xue W."/>
            <person name="Luo G."/>
        </authorList>
    </citation>
    <scope>NUCLEOTIDE SEQUENCE [LARGE SCALE GENOMIC DNA]</scope>
    <source>
        <strain evidence="1 2">AF04-15</strain>
    </source>
</reference>
<gene>
    <name evidence="1" type="ORF">DWV29_19780</name>
</gene>
<dbReference type="InterPro" id="IPR013324">
    <property type="entry name" value="RNA_pol_sigma_r3/r4-like"/>
</dbReference>
<dbReference type="InterPro" id="IPR036388">
    <property type="entry name" value="WH-like_DNA-bd_sf"/>
</dbReference>
<name>A0A413FBD6_9FIRM</name>
<evidence type="ECO:0000313" key="2">
    <source>
        <dbReference type="Proteomes" id="UP000283880"/>
    </source>
</evidence>
<dbReference type="Proteomes" id="UP000283880">
    <property type="component" value="Unassembled WGS sequence"/>
</dbReference>
<sequence length="163" mass="18508">MFDNRSDYAQNKRDKDSIVYISVTGPVRLTRADFPSEAEFLKWKRWSDGDYHAAEKAGRCHSDNCLPLMAEYLDLIASGPSVEDELFLRLAEAEAEAERARTCALQMVQIRSCLTQKQFRRLWLLCVEEMSVEAVAAAEGVTHQNVSKSIIKARKKLQKILGI</sequence>
<accession>A0A413FBD6</accession>